<evidence type="ECO:0000313" key="4">
    <source>
        <dbReference type="Proteomes" id="UP000261580"/>
    </source>
</evidence>
<proteinExistence type="predicted"/>
<feature type="region of interest" description="Disordered" evidence="1">
    <location>
        <begin position="1"/>
        <end position="116"/>
    </location>
</feature>
<evidence type="ECO:0000313" key="3">
    <source>
        <dbReference type="Ensembl" id="ENSNBRP00000025927.1"/>
    </source>
</evidence>
<dbReference type="PROSITE" id="PS50010">
    <property type="entry name" value="DH_2"/>
    <property type="match status" value="1"/>
</dbReference>
<dbReference type="InterPro" id="IPR035899">
    <property type="entry name" value="DBL_dom_sf"/>
</dbReference>
<feature type="compositionally biased region" description="Polar residues" evidence="1">
    <location>
        <begin position="76"/>
        <end position="95"/>
    </location>
</feature>
<dbReference type="Pfam" id="PF00621">
    <property type="entry name" value="RhoGEF"/>
    <property type="match status" value="1"/>
</dbReference>
<feature type="compositionally biased region" description="Low complexity" evidence="1">
    <location>
        <begin position="13"/>
        <end position="23"/>
    </location>
</feature>
<dbReference type="GO" id="GO:0005085">
    <property type="term" value="F:guanyl-nucleotide exchange factor activity"/>
    <property type="evidence" value="ECO:0007669"/>
    <property type="project" value="InterPro"/>
</dbReference>
<reference evidence="3" key="1">
    <citation type="submission" date="2025-08" db="UniProtKB">
        <authorList>
            <consortium name="Ensembl"/>
        </authorList>
    </citation>
    <scope>IDENTIFICATION</scope>
</reference>
<dbReference type="GeneTree" id="ENSGT00940000157723"/>
<dbReference type="AlphaFoldDB" id="A0A3Q4I6J7"/>
<dbReference type="Ensembl" id="ENSNBRT00000026612.1">
    <property type="protein sequence ID" value="ENSNBRP00000025927.1"/>
    <property type="gene ID" value="ENSNBRG00000019846.1"/>
</dbReference>
<dbReference type="CDD" id="cd00160">
    <property type="entry name" value="RhoGEF"/>
    <property type="match status" value="1"/>
</dbReference>
<dbReference type="Proteomes" id="UP000261580">
    <property type="component" value="Unassembled WGS sequence"/>
</dbReference>
<reference evidence="3" key="2">
    <citation type="submission" date="2025-09" db="UniProtKB">
        <authorList>
            <consortium name="Ensembl"/>
        </authorList>
    </citation>
    <scope>IDENTIFICATION</scope>
</reference>
<organism evidence="3 4">
    <name type="scientific">Neolamprologus brichardi</name>
    <name type="common">Fairy cichlid</name>
    <name type="synonym">Lamprologus brichardi</name>
    <dbReference type="NCBI Taxonomy" id="32507"/>
    <lineage>
        <taxon>Eukaryota</taxon>
        <taxon>Metazoa</taxon>
        <taxon>Chordata</taxon>
        <taxon>Craniata</taxon>
        <taxon>Vertebrata</taxon>
        <taxon>Euteleostomi</taxon>
        <taxon>Actinopterygii</taxon>
        <taxon>Neopterygii</taxon>
        <taxon>Teleostei</taxon>
        <taxon>Neoteleostei</taxon>
        <taxon>Acanthomorphata</taxon>
        <taxon>Ovalentaria</taxon>
        <taxon>Cichlomorphae</taxon>
        <taxon>Cichliformes</taxon>
        <taxon>Cichlidae</taxon>
        <taxon>African cichlids</taxon>
        <taxon>Pseudocrenilabrinae</taxon>
        <taxon>Lamprologini</taxon>
        <taxon>Neolamprologus</taxon>
    </lineage>
</organism>
<dbReference type="Bgee" id="ENSNBRG00000019846">
    <property type="expression patterns" value="Expressed in zone of skin and 3 other cell types or tissues"/>
</dbReference>
<name>A0A3Q4I6J7_NEOBR</name>
<dbReference type="PANTHER" id="PTHR45924:SF1">
    <property type="entry name" value="PLECKSTRIN HOMOLOGY DOMAIN-CONTAINING FAMILY G MEMBER 1"/>
    <property type="match status" value="1"/>
</dbReference>
<dbReference type="InterPro" id="IPR000219">
    <property type="entry name" value="DH_dom"/>
</dbReference>
<evidence type="ECO:0000259" key="2">
    <source>
        <dbReference type="PROSITE" id="PS50010"/>
    </source>
</evidence>
<accession>A0A3Q4I6J7</accession>
<feature type="domain" description="DH" evidence="2">
    <location>
        <begin position="117"/>
        <end position="262"/>
    </location>
</feature>
<dbReference type="Gene3D" id="1.20.900.10">
    <property type="entry name" value="Dbl homology (DH) domain"/>
    <property type="match status" value="1"/>
</dbReference>
<dbReference type="STRING" id="32507.ENSNBRP00000025927"/>
<dbReference type="PANTHER" id="PTHR45924">
    <property type="entry name" value="FI17866P1"/>
    <property type="match status" value="1"/>
</dbReference>
<feature type="compositionally biased region" description="Basic and acidic residues" evidence="1">
    <location>
        <begin position="64"/>
        <end position="75"/>
    </location>
</feature>
<keyword evidence="4" id="KW-1185">Reference proteome</keyword>
<protein>
    <recommendedName>
        <fullName evidence="2">DH domain-containing protein</fullName>
    </recommendedName>
</protein>
<dbReference type="SMART" id="SM00325">
    <property type="entry name" value="RhoGEF"/>
    <property type="match status" value="1"/>
</dbReference>
<sequence>MDSSPDSAERPISYSSTSSSASSRDSHCSLGSRTTLVAAPHCNPMTADRDSGAIRLELVPARQLECREEDDRNDGATDTGTGQGRYSSGQTPTENSEPELSPEGGERANQGQGPRTYVDRVVQEILDTERTYVQDLRSIVEDYLECISNQSRLALSSEDKKSLFGNIQDIYHFNDLLHDLEKCNADPVAIAECFVSKSQEFHIYTQYCTNYPSVAVLTECMRNKALAKFFRERQESLRHSLPLGSYLLKPVQRILKYHLLLHVRLFCLAQSAHAHTH</sequence>
<dbReference type="GO" id="GO:0031267">
    <property type="term" value="F:small GTPase binding"/>
    <property type="evidence" value="ECO:0007669"/>
    <property type="project" value="TreeGrafter"/>
</dbReference>
<dbReference type="OMA" id="CTNYPSV"/>
<evidence type="ECO:0000256" key="1">
    <source>
        <dbReference type="SAM" id="MobiDB-lite"/>
    </source>
</evidence>
<dbReference type="SUPFAM" id="SSF48065">
    <property type="entry name" value="DBL homology domain (DH-domain)"/>
    <property type="match status" value="1"/>
</dbReference>